<sequence>MRFVSECGFVLDDVYITSIGPGIGVDSENPDRLRIGWRVDIKPLAVDEILWTAFLPDVVFGPRMRINRRINGAFTVSSLRVHRGSRDVLVTGAPDWEPILDEFERVRADFVAAHPTPADYVLALEDSPEHIAPSSALTRMVTALIAAGRTTDAVAVAEDAIARGEGGGMWSEVDVLKYLAAYAKGPEAYAAFTASLLPTHDYQVLYESRSCSPTGLSREHHRGSMRLELSRMDGCDPWAVILSARVPDGEPQAAATERYLQAAGTAEAMVIEIRQPAQAAGGVVSVRSVLGHRHTGTAERDVEIVLPSSTQTVTRHEVFSADEAADLFEAFYRTDTIGDGYTLRPAEGYIADGSPSSTPNAHPHPLR</sequence>
<evidence type="ECO:0000256" key="1">
    <source>
        <dbReference type="SAM" id="MobiDB-lite"/>
    </source>
</evidence>
<keyword evidence="3" id="KW-1185">Reference proteome</keyword>
<feature type="region of interest" description="Disordered" evidence="1">
    <location>
        <begin position="348"/>
        <end position="367"/>
    </location>
</feature>
<evidence type="ECO:0000313" key="3">
    <source>
        <dbReference type="Proteomes" id="UP001519535"/>
    </source>
</evidence>
<comment type="caution">
    <text evidence="2">The sequence shown here is derived from an EMBL/GenBank/DDBJ whole genome shotgun (WGS) entry which is preliminary data.</text>
</comment>
<dbReference type="RefSeq" id="WP_214091794.1">
    <property type="nucleotide sequence ID" value="NZ_JAHCLR010000005.1"/>
</dbReference>
<protein>
    <submittedName>
        <fullName evidence="2">Uncharacterized protein</fullName>
    </submittedName>
</protein>
<accession>A0ABS5RF63</accession>
<name>A0ABS5RF63_9MYCO</name>
<proteinExistence type="predicted"/>
<dbReference type="EMBL" id="JAHCLR010000005">
    <property type="protein sequence ID" value="MBS9532916.1"/>
    <property type="molecule type" value="Genomic_DNA"/>
</dbReference>
<organism evidence="2 3">
    <name type="scientific">Mycolicibacter acidiphilus</name>
    <dbReference type="NCBI Taxonomy" id="2835306"/>
    <lineage>
        <taxon>Bacteria</taxon>
        <taxon>Bacillati</taxon>
        <taxon>Actinomycetota</taxon>
        <taxon>Actinomycetes</taxon>
        <taxon>Mycobacteriales</taxon>
        <taxon>Mycobacteriaceae</taxon>
        <taxon>Mycolicibacter</taxon>
    </lineage>
</organism>
<dbReference type="Proteomes" id="UP001519535">
    <property type="component" value="Unassembled WGS sequence"/>
</dbReference>
<reference evidence="2 3" key="1">
    <citation type="submission" date="2021-05" db="EMBL/GenBank/DDBJ databases">
        <title>Mycobacterium acidophilum sp. nov., an extremely acid-tolerant member of the genus Mycobacterium.</title>
        <authorList>
            <person name="Xia J."/>
        </authorList>
    </citation>
    <scope>NUCLEOTIDE SEQUENCE [LARGE SCALE GENOMIC DNA]</scope>
    <source>
        <strain evidence="2 3">M1</strain>
    </source>
</reference>
<gene>
    <name evidence="2" type="ORF">KIH27_04850</name>
</gene>
<evidence type="ECO:0000313" key="2">
    <source>
        <dbReference type="EMBL" id="MBS9532916.1"/>
    </source>
</evidence>